<dbReference type="EMBL" id="NXMA01000018">
    <property type="protein sequence ID" value="TKX30059.1"/>
    <property type="molecule type" value="Genomic_DNA"/>
</dbReference>
<sequence>MSDKELEIFELCERLSELLGDKEAIADLKKLYINHPEMFKDMQDVSNTIKEVVKEPEIIVDANRNKRDYEVIKAAKIINDKKMADVVIKNESGINEIFHANKKRIKEFNRLNNKDNLLQVETPTPPTHQLNGLELMDKNPSGANALSATAKKIIPQKDKSTNDFKTKLEEFNAKKTNVVKPINKEFK</sequence>
<evidence type="ECO:0000313" key="1">
    <source>
        <dbReference type="EMBL" id="TKX30059.1"/>
    </source>
</evidence>
<reference evidence="1 2" key="1">
    <citation type="submission" date="2018-05" db="EMBL/GenBank/DDBJ databases">
        <title>Novel Campyloabacter and Helicobacter Species and Strains.</title>
        <authorList>
            <person name="Mannion A.J."/>
            <person name="Shen Z."/>
            <person name="Fox J.G."/>
        </authorList>
    </citation>
    <scope>NUCLEOTIDE SEQUENCE [LARGE SCALE GENOMIC DNA]</scope>
    <source>
        <strain evidence="2">MIT17-670</strain>
    </source>
</reference>
<organism evidence="1 2">
    <name type="scientific">Campylobacter aviculae</name>
    <dbReference type="NCBI Taxonomy" id="2510190"/>
    <lineage>
        <taxon>Bacteria</taxon>
        <taxon>Pseudomonadati</taxon>
        <taxon>Campylobacterota</taxon>
        <taxon>Epsilonproteobacteria</taxon>
        <taxon>Campylobacterales</taxon>
        <taxon>Campylobacteraceae</taxon>
        <taxon>Campylobacter</taxon>
    </lineage>
</organism>
<evidence type="ECO:0000313" key="2">
    <source>
        <dbReference type="Proteomes" id="UP000310353"/>
    </source>
</evidence>
<proteinExistence type="predicted"/>
<accession>A0A4U7BFN9</accession>
<gene>
    <name evidence="1" type="ORF">CQA76_08180</name>
</gene>
<dbReference type="OrthoDB" id="5363340at2"/>
<comment type="caution">
    <text evidence="1">The sequence shown here is derived from an EMBL/GenBank/DDBJ whole genome shotgun (WGS) entry which is preliminary data.</text>
</comment>
<protein>
    <recommendedName>
        <fullName evidence="3">Cpp33</fullName>
    </recommendedName>
</protein>
<dbReference type="RefSeq" id="WP_137622897.1">
    <property type="nucleotide sequence ID" value="NZ_NXMA01000018.1"/>
</dbReference>
<dbReference type="Proteomes" id="UP000310353">
    <property type="component" value="Unassembled WGS sequence"/>
</dbReference>
<evidence type="ECO:0008006" key="3">
    <source>
        <dbReference type="Google" id="ProtNLM"/>
    </source>
</evidence>
<dbReference type="AlphaFoldDB" id="A0A4U7BFN9"/>
<name>A0A4U7BFN9_9BACT</name>
<feature type="non-terminal residue" evidence="1">
    <location>
        <position position="187"/>
    </location>
</feature>
<keyword evidence="2" id="KW-1185">Reference proteome</keyword>